<evidence type="ECO:0000256" key="2">
    <source>
        <dbReference type="ARBA" id="ARBA00023015"/>
    </source>
</evidence>
<dbReference type="EMBL" id="RDOJ01000006">
    <property type="protein sequence ID" value="RLZ10782.1"/>
    <property type="molecule type" value="Genomic_DNA"/>
</dbReference>
<dbReference type="InterPro" id="IPR007627">
    <property type="entry name" value="RNA_pol_sigma70_r2"/>
</dbReference>
<reference evidence="7 8" key="1">
    <citation type="submission" date="2018-10" db="EMBL/GenBank/DDBJ databases">
        <authorList>
            <person name="Chen X."/>
        </authorList>
    </citation>
    <scope>NUCLEOTIDE SEQUENCE [LARGE SCALE GENOMIC DNA]</scope>
    <source>
        <strain evidence="7 8">YIM 102668</strain>
    </source>
</reference>
<dbReference type="AlphaFoldDB" id="A0A3L9MDH0"/>
<evidence type="ECO:0000259" key="5">
    <source>
        <dbReference type="Pfam" id="PF04542"/>
    </source>
</evidence>
<organism evidence="7 8">
    <name type="scientific">Faecalibacter macacae</name>
    <dbReference type="NCBI Taxonomy" id="1859289"/>
    <lineage>
        <taxon>Bacteria</taxon>
        <taxon>Pseudomonadati</taxon>
        <taxon>Bacteroidota</taxon>
        <taxon>Flavobacteriia</taxon>
        <taxon>Flavobacteriales</taxon>
        <taxon>Weeksellaceae</taxon>
        <taxon>Faecalibacter</taxon>
    </lineage>
</organism>
<accession>A0A3L9MDH0</accession>
<dbReference type="Pfam" id="PF08281">
    <property type="entry name" value="Sigma70_r4_2"/>
    <property type="match status" value="1"/>
</dbReference>
<evidence type="ECO:0000256" key="3">
    <source>
        <dbReference type="ARBA" id="ARBA00023082"/>
    </source>
</evidence>
<dbReference type="GO" id="GO:0003677">
    <property type="term" value="F:DNA binding"/>
    <property type="evidence" value="ECO:0007669"/>
    <property type="project" value="InterPro"/>
</dbReference>
<sequence>MEIIFFVTICKFTLLIYSNKDQLLDKATKFTELIEDNQGIIHKICRIYTDDEFSHEDLFQEIVLQLWRSFDSFKGNSKFSTWMYRVSLNTAIVLIRKKKRTIEVSSLENQLFNIKADDIDAETEERLQLLYAAIKMLNDVERALVLLYLEDLPYKDIADTLGISEVNARVKMNRAKIKLKELITKMEQ</sequence>
<dbReference type="GO" id="GO:0016987">
    <property type="term" value="F:sigma factor activity"/>
    <property type="evidence" value="ECO:0007669"/>
    <property type="project" value="UniProtKB-KW"/>
</dbReference>
<evidence type="ECO:0000313" key="8">
    <source>
        <dbReference type="Proteomes" id="UP000275348"/>
    </source>
</evidence>
<dbReference type="InterPro" id="IPR013249">
    <property type="entry name" value="RNA_pol_sigma70_r4_t2"/>
</dbReference>
<proteinExistence type="inferred from homology"/>
<dbReference type="InterPro" id="IPR013324">
    <property type="entry name" value="RNA_pol_sigma_r3/r4-like"/>
</dbReference>
<dbReference type="Gene3D" id="1.10.1740.10">
    <property type="match status" value="1"/>
</dbReference>
<feature type="domain" description="RNA polymerase sigma factor 70 region 4 type 2" evidence="6">
    <location>
        <begin position="128"/>
        <end position="179"/>
    </location>
</feature>
<keyword evidence="8" id="KW-1185">Reference proteome</keyword>
<dbReference type="Pfam" id="PF04542">
    <property type="entry name" value="Sigma70_r2"/>
    <property type="match status" value="1"/>
</dbReference>
<dbReference type="Proteomes" id="UP000275348">
    <property type="component" value="Unassembled WGS sequence"/>
</dbReference>
<dbReference type="GO" id="GO:0006352">
    <property type="term" value="P:DNA-templated transcription initiation"/>
    <property type="evidence" value="ECO:0007669"/>
    <property type="project" value="InterPro"/>
</dbReference>
<feature type="domain" description="RNA polymerase sigma-70 region 2" evidence="5">
    <location>
        <begin position="33"/>
        <end position="101"/>
    </location>
</feature>
<dbReference type="InterPro" id="IPR036388">
    <property type="entry name" value="WH-like_DNA-bd_sf"/>
</dbReference>
<keyword evidence="4" id="KW-0804">Transcription</keyword>
<evidence type="ECO:0000259" key="6">
    <source>
        <dbReference type="Pfam" id="PF08281"/>
    </source>
</evidence>
<evidence type="ECO:0000256" key="1">
    <source>
        <dbReference type="ARBA" id="ARBA00010641"/>
    </source>
</evidence>
<dbReference type="Gene3D" id="1.10.10.10">
    <property type="entry name" value="Winged helix-like DNA-binding domain superfamily/Winged helix DNA-binding domain"/>
    <property type="match status" value="1"/>
</dbReference>
<dbReference type="SUPFAM" id="SSF88946">
    <property type="entry name" value="Sigma2 domain of RNA polymerase sigma factors"/>
    <property type="match status" value="1"/>
</dbReference>
<evidence type="ECO:0000256" key="4">
    <source>
        <dbReference type="ARBA" id="ARBA00023163"/>
    </source>
</evidence>
<keyword evidence="2" id="KW-0805">Transcription regulation</keyword>
<dbReference type="PANTHER" id="PTHR43133:SF45">
    <property type="entry name" value="RNA POLYMERASE ECF-TYPE SIGMA FACTOR"/>
    <property type="match status" value="1"/>
</dbReference>
<dbReference type="OrthoDB" id="9780326at2"/>
<gene>
    <name evidence="7" type="ORF">EAH69_05805</name>
</gene>
<protein>
    <submittedName>
        <fullName evidence="7">Sigma-70 family RNA polymerase sigma factor</fullName>
    </submittedName>
</protein>
<dbReference type="InterPro" id="IPR014284">
    <property type="entry name" value="RNA_pol_sigma-70_dom"/>
</dbReference>
<keyword evidence="3" id="KW-0731">Sigma factor</keyword>
<dbReference type="SUPFAM" id="SSF88659">
    <property type="entry name" value="Sigma3 and sigma4 domains of RNA polymerase sigma factors"/>
    <property type="match status" value="1"/>
</dbReference>
<comment type="caution">
    <text evidence="7">The sequence shown here is derived from an EMBL/GenBank/DDBJ whole genome shotgun (WGS) entry which is preliminary data.</text>
</comment>
<dbReference type="PANTHER" id="PTHR43133">
    <property type="entry name" value="RNA POLYMERASE ECF-TYPE SIGMA FACTO"/>
    <property type="match status" value="1"/>
</dbReference>
<name>A0A3L9MDH0_9FLAO</name>
<dbReference type="InterPro" id="IPR013325">
    <property type="entry name" value="RNA_pol_sigma_r2"/>
</dbReference>
<evidence type="ECO:0000313" key="7">
    <source>
        <dbReference type="EMBL" id="RLZ10782.1"/>
    </source>
</evidence>
<dbReference type="InterPro" id="IPR039425">
    <property type="entry name" value="RNA_pol_sigma-70-like"/>
</dbReference>
<dbReference type="NCBIfam" id="TIGR02937">
    <property type="entry name" value="sigma70-ECF"/>
    <property type="match status" value="1"/>
</dbReference>
<comment type="similarity">
    <text evidence="1">Belongs to the sigma-70 factor family. ECF subfamily.</text>
</comment>